<dbReference type="InterPro" id="IPR017850">
    <property type="entry name" value="Alkaline_phosphatase_core_sf"/>
</dbReference>
<organism evidence="3 4">
    <name type="scientific">Glossina brevipalpis</name>
    <dbReference type="NCBI Taxonomy" id="37001"/>
    <lineage>
        <taxon>Eukaryota</taxon>
        <taxon>Metazoa</taxon>
        <taxon>Ecdysozoa</taxon>
        <taxon>Arthropoda</taxon>
        <taxon>Hexapoda</taxon>
        <taxon>Insecta</taxon>
        <taxon>Pterygota</taxon>
        <taxon>Neoptera</taxon>
        <taxon>Endopterygota</taxon>
        <taxon>Diptera</taxon>
        <taxon>Brachycera</taxon>
        <taxon>Muscomorpha</taxon>
        <taxon>Hippoboscoidea</taxon>
        <taxon>Glossinidae</taxon>
        <taxon>Glossina</taxon>
    </lineage>
</organism>
<feature type="binding site" evidence="2">
    <location>
        <position position="47"/>
    </location>
    <ligand>
        <name>Zn(2+)</name>
        <dbReference type="ChEBI" id="CHEBI:29105"/>
        <label>2</label>
    </ligand>
</feature>
<dbReference type="AlphaFoldDB" id="A0A1A9WYK2"/>
<keyword evidence="4" id="KW-1185">Reference proteome</keyword>
<reference evidence="4" key="1">
    <citation type="submission" date="2014-03" db="EMBL/GenBank/DDBJ databases">
        <authorList>
            <person name="Aksoy S."/>
            <person name="Warren W."/>
            <person name="Wilson R.K."/>
        </authorList>
    </citation>
    <scope>NUCLEOTIDE SEQUENCE [LARGE SCALE GENOMIC DNA]</scope>
    <source>
        <strain evidence="4">IAEA</strain>
    </source>
</reference>
<protein>
    <recommendedName>
        <fullName evidence="1">alkaline phosphatase</fullName>
        <ecNumber evidence="1">3.1.3.1</ecNumber>
    </recommendedName>
</protein>
<reference evidence="3" key="2">
    <citation type="submission" date="2020-05" db="UniProtKB">
        <authorList>
            <consortium name="EnsemblMetazoa"/>
        </authorList>
    </citation>
    <scope>IDENTIFICATION</scope>
    <source>
        <strain evidence="3">IAEA</strain>
    </source>
</reference>
<dbReference type="Pfam" id="PF00245">
    <property type="entry name" value="Alk_phosphatase"/>
    <property type="match status" value="1"/>
</dbReference>
<evidence type="ECO:0000256" key="1">
    <source>
        <dbReference type="ARBA" id="ARBA00012647"/>
    </source>
</evidence>
<keyword evidence="2" id="KW-0479">Metal-binding</keyword>
<dbReference type="EnsemblMetazoa" id="GBRI037385-RA">
    <property type="protein sequence ID" value="GBRI037385-PA"/>
    <property type="gene ID" value="GBRI037385"/>
</dbReference>
<proteinExistence type="predicted"/>
<evidence type="ECO:0000313" key="3">
    <source>
        <dbReference type="EnsemblMetazoa" id="GBRI037385-PA"/>
    </source>
</evidence>
<dbReference type="EC" id="3.1.3.1" evidence="1"/>
<dbReference type="InterPro" id="IPR001952">
    <property type="entry name" value="Alkaline_phosphatase"/>
</dbReference>
<name>A0A1A9WYK2_9MUSC</name>
<dbReference type="STRING" id="37001.A0A1A9WYK2"/>
<keyword evidence="2" id="KW-0862">Zinc</keyword>
<dbReference type="GO" id="GO:0004035">
    <property type="term" value="F:alkaline phosphatase activity"/>
    <property type="evidence" value="ECO:0007669"/>
    <property type="project" value="UniProtKB-EC"/>
</dbReference>
<dbReference type="Gene3D" id="3.40.720.10">
    <property type="entry name" value="Alkaline Phosphatase, subunit A"/>
    <property type="match status" value="1"/>
</dbReference>
<evidence type="ECO:0000256" key="2">
    <source>
        <dbReference type="PIRSR" id="PIRSR601952-2"/>
    </source>
</evidence>
<dbReference type="GO" id="GO:0046872">
    <property type="term" value="F:metal ion binding"/>
    <property type="evidence" value="ECO:0007669"/>
    <property type="project" value="UniProtKB-KW"/>
</dbReference>
<dbReference type="VEuPathDB" id="VectorBase:GBRI037385"/>
<sequence length="133" mass="15327">MKTQLILNFQEKPDLSFDSTYSEGRKKIIPEQFPIYLTTVPLSSKTHFGDDVVVFASGTFVHYFSGTYEQTNTPAMMAKDVNIGPFSSTRSYVINCKIPLTHKNTERNDCICIVHYCDLHKWKIRTGIRKRDI</sequence>
<dbReference type="SUPFAM" id="SSF53649">
    <property type="entry name" value="Alkaline phosphatase-like"/>
    <property type="match status" value="1"/>
</dbReference>
<accession>A0A1A9WYK2</accession>
<dbReference type="Proteomes" id="UP000091820">
    <property type="component" value="Unassembled WGS sequence"/>
</dbReference>
<evidence type="ECO:0000313" key="4">
    <source>
        <dbReference type="Proteomes" id="UP000091820"/>
    </source>
</evidence>
<comment type="cofactor">
    <cofactor evidence="2">
        <name>Zn(2+)</name>
        <dbReference type="ChEBI" id="CHEBI:29105"/>
    </cofactor>
    <text evidence="2">Binds 2 Zn(2+) ions.</text>
</comment>